<dbReference type="InParanoid" id="A0A165FIP8"/>
<keyword evidence="3" id="KW-1185">Reference proteome</keyword>
<organism evidence="2 3">
    <name type="scientific">Xylona heveae (strain CBS 132557 / TC161)</name>
    <dbReference type="NCBI Taxonomy" id="1328760"/>
    <lineage>
        <taxon>Eukaryota</taxon>
        <taxon>Fungi</taxon>
        <taxon>Dikarya</taxon>
        <taxon>Ascomycota</taxon>
        <taxon>Pezizomycotina</taxon>
        <taxon>Xylonomycetes</taxon>
        <taxon>Xylonales</taxon>
        <taxon>Xylonaceae</taxon>
        <taxon>Xylona</taxon>
    </lineage>
</organism>
<feature type="compositionally biased region" description="Basic and acidic residues" evidence="1">
    <location>
        <begin position="95"/>
        <end position="109"/>
    </location>
</feature>
<dbReference type="Proteomes" id="UP000076632">
    <property type="component" value="Unassembled WGS sequence"/>
</dbReference>
<feature type="compositionally biased region" description="Low complexity" evidence="1">
    <location>
        <begin position="31"/>
        <end position="41"/>
    </location>
</feature>
<feature type="region of interest" description="Disordered" evidence="1">
    <location>
        <begin position="70"/>
        <end position="131"/>
    </location>
</feature>
<name>A0A165FIP8_XYLHT</name>
<dbReference type="GeneID" id="28898065"/>
<evidence type="ECO:0000256" key="1">
    <source>
        <dbReference type="SAM" id="MobiDB-lite"/>
    </source>
</evidence>
<sequence>MDSPKHSPQIRLMQAPLVLQRRVGKSHLEPKSPSSSSLALSRQSVVGSSILFYMAKKRQWEIRKSIRRSARRLTGNFNSKKAQRSSRHQPGVSRLADDKQARKPRDLEKGTVTTITSTFDMEPPTPKPKAWHEAIASLGRKTGR</sequence>
<protein>
    <submittedName>
        <fullName evidence="2">Uncharacterized protein</fullName>
    </submittedName>
</protein>
<evidence type="ECO:0000313" key="2">
    <source>
        <dbReference type="EMBL" id="KZF21023.1"/>
    </source>
</evidence>
<dbReference type="OrthoDB" id="5425637at2759"/>
<dbReference type="EMBL" id="KV407461">
    <property type="protein sequence ID" value="KZF21023.1"/>
    <property type="molecule type" value="Genomic_DNA"/>
</dbReference>
<dbReference type="RefSeq" id="XP_018186578.1">
    <property type="nucleotide sequence ID" value="XM_018332928.1"/>
</dbReference>
<feature type="region of interest" description="Disordered" evidence="1">
    <location>
        <begin position="21"/>
        <end position="41"/>
    </location>
</feature>
<reference evidence="2 3" key="1">
    <citation type="journal article" date="2016" name="Fungal Biol.">
        <title>The genome of Xylona heveae provides a window into fungal endophytism.</title>
        <authorList>
            <person name="Gazis R."/>
            <person name="Kuo A."/>
            <person name="Riley R."/>
            <person name="LaButti K."/>
            <person name="Lipzen A."/>
            <person name="Lin J."/>
            <person name="Amirebrahimi M."/>
            <person name="Hesse C.N."/>
            <person name="Spatafora J.W."/>
            <person name="Henrissat B."/>
            <person name="Hainaut M."/>
            <person name="Grigoriev I.V."/>
            <person name="Hibbett D.S."/>
        </authorList>
    </citation>
    <scope>NUCLEOTIDE SEQUENCE [LARGE SCALE GENOMIC DNA]</scope>
    <source>
        <strain evidence="2 3">TC161</strain>
    </source>
</reference>
<proteinExistence type="predicted"/>
<evidence type="ECO:0000313" key="3">
    <source>
        <dbReference type="Proteomes" id="UP000076632"/>
    </source>
</evidence>
<accession>A0A165FIP8</accession>
<gene>
    <name evidence="2" type="ORF">L228DRAFT_248773</name>
</gene>
<dbReference type="AlphaFoldDB" id="A0A165FIP8"/>